<evidence type="ECO:0000313" key="2">
    <source>
        <dbReference type="Proteomes" id="UP000195569"/>
    </source>
</evidence>
<keyword evidence="2" id="KW-1185">Reference proteome</keyword>
<evidence type="ECO:0000313" key="1">
    <source>
        <dbReference type="EMBL" id="SIT43714.1"/>
    </source>
</evidence>
<organism evidence="1 2">
    <name type="scientific">Paraburkholderia piptadeniae</name>
    <dbReference type="NCBI Taxonomy" id="1701573"/>
    <lineage>
        <taxon>Bacteria</taxon>
        <taxon>Pseudomonadati</taxon>
        <taxon>Pseudomonadota</taxon>
        <taxon>Betaproteobacteria</taxon>
        <taxon>Burkholderiales</taxon>
        <taxon>Burkholderiaceae</taxon>
        <taxon>Paraburkholderia</taxon>
    </lineage>
</organism>
<proteinExistence type="predicted"/>
<gene>
    <name evidence="1" type="ORF">BN2476_350252</name>
</gene>
<protein>
    <submittedName>
        <fullName evidence="1">Uncharacterized protein</fullName>
    </submittedName>
</protein>
<dbReference type="AlphaFoldDB" id="A0A1N7S8M1"/>
<comment type="caution">
    <text evidence="1">The sequence shown here is derived from an EMBL/GenBank/DDBJ whole genome shotgun (WGS) entry which is preliminary data.</text>
</comment>
<accession>A0A1N7S8M1</accession>
<dbReference type="Proteomes" id="UP000195569">
    <property type="component" value="Unassembled WGS sequence"/>
</dbReference>
<reference evidence="1" key="1">
    <citation type="submission" date="2016-12" db="EMBL/GenBank/DDBJ databases">
        <authorList>
            <person name="Moulin L."/>
        </authorList>
    </citation>
    <scope>NUCLEOTIDE SEQUENCE [LARGE SCALE GENOMIC DNA]</scope>
    <source>
        <strain evidence="1">STM 7183</strain>
    </source>
</reference>
<name>A0A1N7S8M1_9BURK</name>
<dbReference type="EMBL" id="CYGY02000035">
    <property type="protein sequence ID" value="SIT43714.1"/>
    <property type="molecule type" value="Genomic_DNA"/>
</dbReference>
<sequence length="139" mass="16218">MSKVIDIEDLRIQRQRQFASRPSTDCKHKRLILDDEGCIVRCADCDVQLNAYWTLTFFLEHYEQALAKLSARERRHAEGMQRDLHLIAAQRVERAWRSRTMVPACPHCGEGIDAKDNFGGTMINKTLYERRRAAKRGER</sequence>